<dbReference type="STRING" id="29332.AWH48_12010"/>
<keyword evidence="4" id="KW-1185">Reference proteome</keyword>
<gene>
    <name evidence="2" type="ORF">AWH48_12010</name>
    <name evidence="3" type="ORF">AWH49_11050</name>
</gene>
<evidence type="ECO:0000313" key="5">
    <source>
        <dbReference type="Proteomes" id="UP000077271"/>
    </source>
</evidence>
<dbReference type="Proteomes" id="UP000077271">
    <property type="component" value="Unassembled WGS sequence"/>
</dbReference>
<dbReference type="RefSeq" id="WP_063965097.1">
    <property type="nucleotide sequence ID" value="NZ_JBCNAN010000021.1"/>
</dbReference>
<dbReference type="AlphaFoldDB" id="A0A177L9I7"/>
<evidence type="ECO:0000313" key="4">
    <source>
        <dbReference type="Proteomes" id="UP000076935"/>
    </source>
</evidence>
<protein>
    <recommendedName>
        <fullName evidence="1">Cyanophage baseplate Pam3 plug gp18 domain-containing protein</fullName>
    </recommendedName>
</protein>
<dbReference type="Proteomes" id="UP000076935">
    <property type="component" value="Unassembled WGS sequence"/>
</dbReference>
<dbReference type="Pfam" id="PF22479">
    <property type="entry name" value="Pam3_gp18"/>
    <property type="match status" value="1"/>
</dbReference>
<organism evidence="3 4">
    <name type="scientific">Domibacillus aminovorans</name>
    <dbReference type="NCBI Taxonomy" id="29332"/>
    <lineage>
        <taxon>Bacteria</taxon>
        <taxon>Bacillati</taxon>
        <taxon>Bacillota</taxon>
        <taxon>Bacilli</taxon>
        <taxon>Bacillales</taxon>
        <taxon>Bacillaceae</taxon>
        <taxon>Domibacillus</taxon>
    </lineage>
</organism>
<dbReference type="InterPro" id="IPR054252">
    <property type="entry name" value="Pam3_gp18"/>
</dbReference>
<accession>A0A177L9I7</accession>
<evidence type="ECO:0000259" key="1">
    <source>
        <dbReference type="Pfam" id="PF22479"/>
    </source>
</evidence>
<proteinExistence type="predicted"/>
<sequence length="110" mass="12466">MIYIPIEKDYLPEEFEIQLAGEQFVLGINYNESFDFFTVDLYDAARNPIALGEKMILGQYLWQDQPDARLPAPALLPIDTSGKEGRITFGNLMVTTFLTIDSEVDVIDES</sequence>
<dbReference type="EMBL" id="LQWZ01000036">
    <property type="protein sequence ID" value="OAH53076.1"/>
    <property type="molecule type" value="Genomic_DNA"/>
</dbReference>
<dbReference type="EMBL" id="LQWY01000014">
    <property type="protein sequence ID" value="OAH61952.1"/>
    <property type="molecule type" value="Genomic_DNA"/>
</dbReference>
<comment type="caution">
    <text evidence="3">The sequence shown here is derived from an EMBL/GenBank/DDBJ whole genome shotgun (WGS) entry which is preliminary data.</text>
</comment>
<dbReference type="OrthoDB" id="1697005at2"/>
<evidence type="ECO:0000313" key="3">
    <source>
        <dbReference type="EMBL" id="OAH61952.1"/>
    </source>
</evidence>
<name>A0A177L9I7_9BACI</name>
<evidence type="ECO:0000313" key="2">
    <source>
        <dbReference type="EMBL" id="OAH53076.1"/>
    </source>
</evidence>
<feature type="domain" description="Cyanophage baseplate Pam3 plug gp18" evidence="1">
    <location>
        <begin position="1"/>
        <end position="102"/>
    </location>
</feature>
<reference evidence="4 5" key="1">
    <citation type="submission" date="2016-01" db="EMBL/GenBank/DDBJ databases">
        <title>Investigation of taxonomic status of Bacillus aminovorans.</title>
        <authorList>
            <person name="Verma A."/>
            <person name="Pal Y."/>
            <person name="Krishnamurthi S."/>
        </authorList>
    </citation>
    <scope>NUCLEOTIDE SEQUENCE [LARGE SCALE GENOMIC DNA]</scope>
    <source>
        <strain evidence="3 4">DSM 1314</strain>
        <strain evidence="2 5">DSM 4337</strain>
    </source>
</reference>